<dbReference type="PANTHER" id="PTHR46718:SF1">
    <property type="entry name" value="ASPARTATE-SEMIALDEHYDE DEHYDROGENASE"/>
    <property type="match status" value="1"/>
</dbReference>
<dbReference type="SUPFAM" id="SSF55347">
    <property type="entry name" value="Glyceraldehyde-3-phosphate dehydrogenase-like, C-terminal domain"/>
    <property type="match status" value="1"/>
</dbReference>
<protein>
    <submittedName>
        <fullName evidence="6">Aspartate semialdehyde dehydrogenase</fullName>
        <ecNumber evidence="6">1.2.1.11</ecNumber>
    </submittedName>
</protein>
<dbReference type="InterPro" id="IPR000534">
    <property type="entry name" value="Semialdehyde_DH_NAD-bd"/>
</dbReference>
<evidence type="ECO:0000256" key="2">
    <source>
        <dbReference type="ARBA" id="ARBA00022857"/>
    </source>
</evidence>
<dbReference type="EMBL" id="CP000561">
    <property type="protein sequence ID" value="ABO07813.1"/>
    <property type="molecule type" value="Genomic_DNA"/>
</dbReference>
<dbReference type="STRING" id="410359.Pcal_0378"/>
<keyword evidence="3 6" id="KW-0560">Oxidoreductase</keyword>
<keyword evidence="7" id="KW-1185">Reference proteome</keyword>
<dbReference type="SUPFAM" id="SSF51735">
    <property type="entry name" value="NAD(P)-binding Rossmann-fold domains"/>
    <property type="match status" value="1"/>
</dbReference>
<evidence type="ECO:0000313" key="7">
    <source>
        <dbReference type="Proteomes" id="UP000001431"/>
    </source>
</evidence>
<dbReference type="GO" id="GO:0004073">
    <property type="term" value="F:aspartate-semialdehyde dehydrogenase activity"/>
    <property type="evidence" value="ECO:0007669"/>
    <property type="project" value="UniProtKB-EC"/>
</dbReference>
<dbReference type="GeneID" id="4908568"/>
<evidence type="ECO:0000259" key="5">
    <source>
        <dbReference type="SMART" id="SM00859"/>
    </source>
</evidence>
<dbReference type="RefSeq" id="WP_011849070.1">
    <property type="nucleotide sequence ID" value="NC_009073.1"/>
</dbReference>
<feature type="domain" description="Semialdehyde dehydrogenase NAD-binding" evidence="5">
    <location>
        <begin position="5"/>
        <end position="130"/>
    </location>
</feature>
<gene>
    <name evidence="6" type="ordered locus">Pcal_0378</name>
</gene>
<dbReference type="InterPro" id="IPR051823">
    <property type="entry name" value="ASADH-related"/>
</dbReference>
<reference evidence="6" key="1">
    <citation type="submission" date="2007-02" db="EMBL/GenBank/DDBJ databases">
        <title>Complete sequence of Pyrobaculum calidifontis JCM 11548.</title>
        <authorList>
            <consortium name="US DOE Joint Genome Institute"/>
            <person name="Copeland A."/>
            <person name="Lucas S."/>
            <person name="Lapidus A."/>
            <person name="Barry K."/>
            <person name="Glavina del Rio T."/>
            <person name="Dalin E."/>
            <person name="Tice H."/>
            <person name="Pitluck S."/>
            <person name="Chain P."/>
            <person name="Malfatti S."/>
            <person name="Shin M."/>
            <person name="Vergez L."/>
            <person name="Schmutz J."/>
            <person name="Larimer F."/>
            <person name="Land M."/>
            <person name="Hauser L."/>
            <person name="Kyrpides N."/>
            <person name="Mikhailova N."/>
            <person name="Cozen A.E."/>
            <person name="Fitz-Gibbon S.T."/>
            <person name="House C.H."/>
            <person name="Saltikov C."/>
            <person name="Lowe T.M."/>
            <person name="Richardson P."/>
        </authorList>
    </citation>
    <scope>NUCLEOTIDE SEQUENCE [LARGE SCALE GENOMIC DNA]</scope>
    <source>
        <strain evidence="6">JCM 11548</strain>
    </source>
</reference>
<dbReference type="InterPro" id="IPR012280">
    <property type="entry name" value="Semialdhyde_DH_dimer_dom"/>
</dbReference>
<dbReference type="Pfam" id="PF02774">
    <property type="entry name" value="Semialdhyde_dhC"/>
    <property type="match status" value="1"/>
</dbReference>
<dbReference type="Pfam" id="PF01118">
    <property type="entry name" value="Semialdhyde_dh"/>
    <property type="match status" value="1"/>
</dbReference>
<dbReference type="PANTHER" id="PTHR46718">
    <property type="entry name" value="ASPARTATE-SEMIALDEHYDE DEHYDROGENASE"/>
    <property type="match status" value="1"/>
</dbReference>
<evidence type="ECO:0000256" key="1">
    <source>
        <dbReference type="ARBA" id="ARBA00010584"/>
    </source>
</evidence>
<sequence length="340" mass="37191">MDRLKVYIIGATGLVGQRYVQLLADHPWFEVVGLAASEKSAGKRLAEAGWVLDEAPPPSLADMKIEKLDVDKVPKVDFVFSALPSEVAAKVEPALAARGHVVLSNSSNMRMDPDVPLIVPEINPEDLKLVEEQRRTRGWSGAVVKKPNCTTTILNLPLKPILDEWGIRAVHVVTMQALSGAGYAGVPSVAILDNLIPHIRGEEEKVVAETRKILKRDFEIYATTTRVPVLDGHTEVVYVDTERDFDETAVAEALAKFKGLPQELGLPTAPQRPIVVRSQADRPQPRLDRWEGRGMSVVVGRVRRLAPRKLAFVVLGHNTVRGAAGNSVLTAELMAKLGVR</sequence>
<comment type="similarity">
    <text evidence="1">Belongs to the aspartate-semialdehyde dehydrogenase family.</text>
</comment>
<proteinExistence type="inferred from homology"/>
<dbReference type="EC" id="1.2.1.11" evidence="6"/>
<organism evidence="6 7">
    <name type="scientific">Pyrobaculum calidifontis (strain DSM 21063 / JCM 11548 / VA1)</name>
    <dbReference type="NCBI Taxonomy" id="410359"/>
    <lineage>
        <taxon>Archaea</taxon>
        <taxon>Thermoproteota</taxon>
        <taxon>Thermoprotei</taxon>
        <taxon>Thermoproteales</taxon>
        <taxon>Thermoproteaceae</taxon>
        <taxon>Pyrobaculum</taxon>
    </lineage>
</organism>
<dbReference type="eggNOG" id="arCOG00494">
    <property type="taxonomic scope" value="Archaea"/>
</dbReference>
<dbReference type="AlphaFoldDB" id="A3MT46"/>
<name>A3MT46_PYRCJ</name>
<dbReference type="GO" id="GO:0009086">
    <property type="term" value="P:methionine biosynthetic process"/>
    <property type="evidence" value="ECO:0007669"/>
    <property type="project" value="TreeGrafter"/>
</dbReference>
<dbReference type="OrthoDB" id="38238at2157"/>
<dbReference type="HOGENOM" id="CLU_049966_1_0_2"/>
<dbReference type="GO" id="GO:0050661">
    <property type="term" value="F:NADP binding"/>
    <property type="evidence" value="ECO:0007669"/>
    <property type="project" value="InterPro"/>
</dbReference>
<keyword evidence="2" id="KW-0521">NADP</keyword>
<evidence type="ECO:0000313" key="6">
    <source>
        <dbReference type="EMBL" id="ABO07813.1"/>
    </source>
</evidence>
<evidence type="ECO:0000256" key="4">
    <source>
        <dbReference type="PIRSR" id="PIRSR000148-1"/>
    </source>
</evidence>
<dbReference type="InterPro" id="IPR005676">
    <property type="entry name" value="Asp_semi-ald_DH_pep-lack"/>
</dbReference>
<dbReference type="InterPro" id="IPR036291">
    <property type="entry name" value="NAD(P)-bd_dom_sf"/>
</dbReference>
<dbReference type="GO" id="GO:0009088">
    <property type="term" value="P:threonine biosynthetic process"/>
    <property type="evidence" value="ECO:0007669"/>
    <property type="project" value="UniProtKB-ARBA"/>
</dbReference>
<dbReference type="NCBIfam" id="TIGR00978">
    <property type="entry name" value="asd_EA"/>
    <property type="match status" value="1"/>
</dbReference>
<accession>A3MT46</accession>
<dbReference type="Proteomes" id="UP000001431">
    <property type="component" value="Chromosome"/>
</dbReference>
<dbReference type="NCBIfam" id="NF006416">
    <property type="entry name" value="PRK08664.1"/>
    <property type="match status" value="1"/>
</dbReference>
<dbReference type="PIRSF" id="PIRSF000148">
    <property type="entry name" value="ASA_dh"/>
    <property type="match status" value="1"/>
</dbReference>
<dbReference type="CDD" id="cd18130">
    <property type="entry name" value="ASADH_C_arch_fung_like"/>
    <property type="match status" value="1"/>
</dbReference>
<feature type="active site" description="Acyl-thioester intermediate" evidence="4">
    <location>
        <position position="149"/>
    </location>
</feature>
<dbReference type="Gene3D" id="3.30.360.10">
    <property type="entry name" value="Dihydrodipicolinate Reductase, domain 2"/>
    <property type="match status" value="1"/>
</dbReference>
<dbReference type="KEGG" id="pcl:Pcal_0378"/>
<feature type="active site" description="Proton acceptor" evidence="4">
    <location>
        <position position="233"/>
    </location>
</feature>
<dbReference type="SMART" id="SM00859">
    <property type="entry name" value="Semialdhyde_dh"/>
    <property type="match status" value="1"/>
</dbReference>
<dbReference type="Gene3D" id="3.40.50.720">
    <property type="entry name" value="NAD(P)-binding Rossmann-like Domain"/>
    <property type="match status" value="1"/>
</dbReference>
<dbReference type="CDD" id="cd02315">
    <property type="entry name" value="ScASADH_like_N"/>
    <property type="match status" value="1"/>
</dbReference>
<evidence type="ECO:0000256" key="3">
    <source>
        <dbReference type="ARBA" id="ARBA00023002"/>
    </source>
</evidence>
<dbReference type="GO" id="GO:0046983">
    <property type="term" value="F:protein dimerization activity"/>
    <property type="evidence" value="ECO:0007669"/>
    <property type="project" value="InterPro"/>
</dbReference>
<dbReference type="GO" id="GO:0051287">
    <property type="term" value="F:NAD binding"/>
    <property type="evidence" value="ECO:0007669"/>
    <property type="project" value="InterPro"/>
</dbReference>